<organism evidence="1 2">
    <name type="scientific">Algicella marina</name>
    <dbReference type="NCBI Taxonomy" id="2683284"/>
    <lineage>
        <taxon>Bacteria</taxon>
        <taxon>Pseudomonadati</taxon>
        <taxon>Pseudomonadota</taxon>
        <taxon>Alphaproteobacteria</taxon>
        <taxon>Rhodobacterales</taxon>
        <taxon>Paracoccaceae</taxon>
        <taxon>Algicella</taxon>
    </lineage>
</organism>
<proteinExistence type="predicted"/>
<dbReference type="AlphaFoldDB" id="A0A6P1SX86"/>
<dbReference type="Pfam" id="PF05990">
    <property type="entry name" value="DUF900"/>
    <property type="match status" value="1"/>
</dbReference>
<name>A0A6P1SX86_9RHOB</name>
<dbReference type="GO" id="GO:0016787">
    <property type="term" value="F:hydrolase activity"/>
    <property type="evidence" value="ECO:0007669"/>
    <property type="project" value="UniProtKB-KW"/>
</dbReference>
<accession>A0A6P1SX86</accession>
<dbReference type="InterPro" id="IPR029058">
    <property type="entry name" value="AB_hydrolase_fold"/>
</dbReference>
<gene>
    <name evidence="1" type="ORF">GO499_03275</name>
</gene>
<dbReference type="Proteomes" id="UP000464495">
    <property type="component" value="Chromosome"/>
</dbReference>
<dbReference type="Gene3D" id="3.40.50.1820">
    <property type="entry name" value="alpha/beta hydrolase"/>
    <property type="match status" value="1"/>
</dbReference>
<evidence type="ECO:0000313" key="2">
    <source>
        <dbReference type="Proteomes" id="UP000464495"/>
    </source>
</evidence>
<dbReference type="EMBL" id="CP046620">
    <property type="protein sequence ID" value="QHQ34280.1"/>
    <property type="molecule type" value="Genomic_DNA"/>
</dbReference>
<sequence length="364" mass="39704">MPYPDRFSTVRFKNPSCFRKETGAALRHPSEKRRCGEQMGLLGLSLRAGNLVCADGSAAATRLRAVLSELPPSAPLVIMLHGYRFTPDDPYRDPHRLIFAMEPERKHWKLVSWPRGLGFSGAGYRDGLAIGFAWPGSSATGLGRFAIAHTGFADAYARAATSGTALAGLLERIADIAPTRKVDILAHSLGARVALQAMRSSDVGNIGRVMLMGGAEFRETALDCLANYRGAPEIYNITARSNLFYDHLFRRFAPGVGGPALGEGLQTSQTRCVDIDLDCPRTGTALRQRGFPLERGDAAICHWNFYLRRGALPLYGAIFRQRHSFRPADLRRAFSVQEGADLTWPEAVPPAPLLPLPNGGKCTV</sequence>
<dbReference type="InterPro" id="IPR010297">
    <property type="entry name" value="DUF900_hydrolase"/>
</dbReference>
<reference evidence="1 2" key="1">
    <citation type="submission" date="2019-12" db="EMBL/GenBank/DDBJ databases">
        <title>Complete genome sequence of Algicella marina strain 9Alg 56(T) isolated from the red alga Tichocarpus crinitus.</title>
        <authorList>
            <person name="Kim S.-G."/>
            <person name="Nedashkovskaya O.I."/>
        </authorList>
    </citation>
    <scope>NUCLEOTIDE SEQUENCE [LARGE SCALE GENOMIC DNA]</scope>
    <source>
        <strain evidence="1 2">9Alg 56</strain>
    </source>
</reference>
<keyword evidence="1" id="KW-0378">Hydrolase</keyword>
<evidence type="ECO:0000313" key="1">
    <source>
        <dbReference type="EMBL" id="QHQ34280.1"/>
    </source>
</evidence>
<protein>
    <submittedName>
        <fullName evidence="1">Alpha/beta hydrolase</fullName>
    </submittedName>
</protein>
<dbReference type="SUPFAM" id="SSF53474">
    <property type="entry name" value="alpha/beta-Hydrolases"/>
    <property type="match status" value="1"/>
</dbReference>
<keyword evidence="2" id="KW-1185">Reference proteome</keyword>
<dbReference type="KEGG" id="amaq:GO499_03275"/>